<protein>
    <submittedName>
        <fullName evidence="2">Uncharacterized protein</fullName>
    </submittedName>
</protein>
<organism evidence="2">
    <name type="scientific">Opuntia streptacantha</name>
    <name type="common">Prickly pear cactus</name>
    <name type="synonym">Opuntia cardona</name>
    <dbReference type="NCBI Taxonomy" id="393608"/>
    <lineage>
        <taxon>Eukaryota</taxon>
        <taxon>Viridiplantae</taxon>
        <taxon>Streptophyta</taxon>
        <taxon>Embryophyta</taxon>
        <taxon>Tracheophyta</taxon>
        <taxon>Spermatophyta</taxon>
        <taxon>Magnoliopsida</taxon>
        <taxon>eudicotyledons</taxon>
        <taxon>Gunneridae</taxon>
        <taxon>Pentapetalae</taxon>
        <taxon>Caryophyllales</taxon>
        <taxon>Cactineae</taxon>
        <taxon>Cactaceae</taxon>
        <taxon>Opuntioideae</taxon>
        <taxon>Opuntia</taxon>
    </lineage>
</organism>
<proteinExistence type="predicted"/>
<accession>A0A7C9EZE6</accession>
<feature type="region of interest" description="Disordered" evidence="1">
    <location>
        <begin position="27"/>
        <end position="46"/>
    </location>
</feature>
<reference evidence="2" key="2">
    <citation type="submission" date="2020-07" db="EMBL/GenBank/DDBJ databases">
        <authorList>
            <person name="Vera ALvarez R."/>
            <person name="Arias-Moreno D.M."/>
            <person name="Jimenez-Jacinto V."/>
            <person name="Jimenez-Bremont J.F."/>
            <person name="Swaminathan K."/>
            <person name="Moose S.P."/>
            <person name="Guerrero-Gonzalez M.L."/>
            <person name="Marino-Ramirez L."/>
            <person name="Landsman D."/>
            <person name="Rodriguez-Kessler M."/>
            <person name="Delgado-Sanchez P."/>
        </authorList>
    </citation>
    <scope>NUCLEOTIDE SEQUENCE</scope>
    <source>
        <tissue evidence="2">Cladode</tissue>
    </source>
</reference>
<evidence type="ECO:0000313" key="2">
    <source>
        <dbReference type="EMBL" id="MBA4670809.1"/>
    </source>
</evidence>
<dbReference type="AlphaFoldDB" id="A0A7C9EZE6"/>
<name>A0A7C9EZE6_OPUST</name>
<dbReference type="EMBL" id="GISG01248805">
    <property type="protein sequence ID" value="MBA4670809.1"/>
    <property type="molecule type" value="Transcribed_RNA"/>
</dbReference>
<evidence type="ECO:0000256" key="1">
    <source>
        <dbReference type="SAM" id="MobiDB-lite"/>
    </source>
</evidence>
<reference evidence="2" key="1">
    <citation type="journal article" date="2013" name="J. Plant Res.">
        <title>Effect of fungi and light on seed germination of three Opuntia species from semiarid lands of central Mexico.</title>
        <authorList>
            <person name="Delgado-Sanchez P."/>
            <person name="Jimenez-Bremont J.F."/>
            <person name="Guerrero-Gonzalez Mde L."/>
            <person name="Flores J."/>
        </authorList>
    </citation>
    <scope>NUCLEOTIDE SEQUENCE</scope>
    <source>
        <tissue evidence="2">Cladode</tissue>
    </source>
</reference>
<sequence>MELRGENPVVCRPYPYHPWNEKLEQRSIGEGSRVSSSGNTGRLRRRKRYRRCQAPGLSAMNVMPIVRVSKWCKGILTFVQGRLWIFLALCPCFVQCAPRMSFPQNTTPNKGIIHRAKARRPAQRTEEGSL</sequence>